<sequence>LARVFVVRNRETDSNCDRIIQGQLDIQLNATGLAKGAMTANALKFVSFDKAFASDLRRAPKVRPNV</sequence>
<keyword evidence="3" id="KW-1185">Reference proteome</keyword>
<dbReference type="CDD" id="cd07067">
    <property type="entry name" value="HP_PGM_like"/>
    <property type="match status" value="1"/>
</dbReference>
<dbReference type="PANTHER" id="PTHR46517:SF1">
    <property type="entry name" value="FRUCTOSE-2,6-BISPHOSPHATASE TIGAR"/>
    <property type="match status" value="1"/>
</dbReference>
<dbReference type="EMBL" id="JABBWD010000003">
    <property type="protein sequence ID" value="KAG1782268.1"/>
    <property type="molecule type" value="Genomic_DNA"/>
</dbReference>
<dbReference type="GO" id="GO:0043456">
    <property type="term" value="P:regulation of pentose-phosphate shunt"/>
    <property type="evidence" value="ECO:0007669"/>
    <property type="project" value="TreeGrafter"/>
</dbReference>
<comment type="caution">
    <text evidence="2">The sequence shown here is derived from an EMBL/GenBank/DDBJ whole genome shotgun (WGS) entry which is preliminary data.</text>
</comment>
<dbReference type="InterPro" id="IPR029033">
    <property type="entry name" value="His_PPase_superfam"/>
</dbReference>
<evidence type="ECO:0000313" key="2">
    <source>
        <dbReference type="EMBL" id="KAG1782268.1"/>
    </source>
</evidence>
<proteinExistence type="predicted"/>
<dbReference type="InterPro" id="IPR051695">
    <property type="entry name" value="Phosphoglycerate_Mutase"/>
</dbReference>
<keyword evidence="1" id="KW-0378">Hydrolase</keyword>
<dbReference type="GO" id="GO:0004331">
    <property type="term" value="F:fructose-2,6-bisphosphate 2-phosphatase activity"/>
    <property type="evidence" value="ECO:0007669"/>
    <property type="project" value="TreeGrafter"/>
</dbReference>
<dbReference type="PANTHER" id="PTHR46517">
    <property type="entry name" value="FRUCTOSE-2,6-BISPHOSPHATASE TIGAR"/>
    <property type="match status" value="1"/>
</dbReference>
<dbReference type="SUPFAM" id="SSF53254">
    <property type="entry name" value="Phosphoglycerate mutase-like"/>
    <property type="match status" value="1"/>
</dbReference>
<feature type="non-terminal residue" evidence="2">
    <location>
        <position position="1"/>
    </location>
</feature>
<evidence type="ECO:0000256" key="1">
    <source>
        <dbReference type="ARBA" id="ARBA00022801"/>
    </source>
</evidence>
<dbReference type="GO" id="GO:0005829">
    <property type="term" value="C:cytosol"/>
    <property type="evidence" value="ECO:0007669"/>
    <property type="project" value="TreeGrafter"/>
</dbReference>
<dbReference type="AlphaFoldDB" id="A0A9P7D7V5"/>
<organism evidence="2 3">
    <name type="scientific">Suillus placidus</name>
    <dbReference type="NCBI Taxonomy" id="48579"/>
    <lineage>
        <taxon>Eukaryota</taxon>
        <taxon>Fungi</taxon>
        <taxon>Dikarya</taxon>
        <taxon>Basidiomycota</taxon>
        <taxon>Agaricomycotina</taxon>
        <taxon>Agaricomycetes</taxon>
        <taxon>Agaricomycetidae</taxon>
        <taxon>Boletales</taxon>
        <taxon>Suillineae</taxon>
        <taxon>Suillaceae</taxon>
        <taxon>Suillus</taxon>
    </lineage>
</organism>
<gene>
    <name evidence="2" type="ORF">EV702DRAFT_960076</name>
</gene>
<dbReference type="Pfam" id="PF00300">
    <property type="entry name" value="His_Phos_1"/>
    <property type="match status" value="1"/>
</dbReference>
<evidence type="ECO:0000313" key="3">
    <source>
        <dbReference type="Proteomes" id="UP000714275"/>
    </source>
</evidence>
<protein>
    <submittedName>
        <fullName evidence="2">Uncharacterized protein</fullName>
    </submittedName>
</protein>
<name>A0A9P7D7V5_9AGAM</name>
<dbReference type="OrthoDB" id="354304at2759"/>
<reference evidence="2" key="1">
    <citation type="journal article" date="2020" name="New Phytol.">
        <title>Comparative genomics reveals dynamic genome evolution in host specialist ectomycorrhizal fungi.</title>
        <authorList>
            <person name="Lofgren L.A."/>
            <person name="Nguyen N.H."/>
            <person name="Vilgalys R."/>
            <person name="Ruytinx J."/>
            <person name="Liao H.L."/>
            <person name="Branco S."/>
            <person name="Kuo A."/>
            <person name="LaButti K."/>
            <person name="Lipzen A."/>
            <person name="Andreopoulos W."/>
            <person name="Pangilinan J."/>
            <person name="Riley R."/>
            <person name="Hundley H."/>
            <person name="Na H."/>
            <person name="Barry K."/>
            <person name="Grigoriev I.V."/>
            <person name="Stajich J.E."/>
            <person name="Kennedy P.G."/>
        </authorList>
    </citation>
    <scope>NUCLEOTIDE SEQUENCE</scope>
    <source>
        <strain evidence="2">DOB743</strain>
    </source>
</reference>
<dbReference type="InterPro" id="IPR013078">
    <property type="entry name" value="His_Pase_superF_clade-1"/>
</dbReference>
<dbReference type="GO" id="GO:0045820">
    <property type="term" value="P:negative regulation of glycolytic process"/>
    <property type="evidence" value="ECO:0007669"/>
    <property type="project" value="TreeGrafter"/>
</dbReference>
<dbReference type="Gene3D" id="3.40.50.1240">
    <property type="entry name" value="Phosphoglycerate mutase-like"/>
    <property type="match status" value="1"/>
</dbReference>
<accession>A0A9P7D7V5</accession>
<dbReference type="Proteomes" id="UP000714275">
    <property type="component" value="Unassembled WGS sequence"/>
</dbReference>